<feature type="transmembrane region" description="Helical" evidence="1">
    <location>
        <begin position="86"/>
        <end position="104"/>
    </location>
</feature>
<evidence type="ECO:0000256" key="1">
    <source>
        <dbReference type="SAM" id="Phobius"/>
    </source>
</evidence>
<dbReference type="RefSeq" id="WP_121921923.1">
    <property type="nucleotide sequence ID" value="NZ_CP034145.1"/>
</dbReference>
<dbReference type="EMBL" id="REFS01000008">
    <property type="protein sequence ID" value="RMB11690.1"/>
    <property type="molecule type" value="Genomic_DNA"/>
</dbReference>
<feature type="transmembrane region" description="Helical" evidence="1">
    <location>
        <begin position="183"/>
        <end position="206"/>
    </location>
</feature>
<keyword evidence="1" id="KW-0472">Membrane</keyword>
<feature type="transmembrane region" description="Helical" evidence="1">
    <location>
        <begin position="20"/>
        <end position="42"/>
    </location>
</feature>
<evidence type="ECO:0000313" key="4">
    <source>
        <dbReference type="Proteomes" id="UP000277326"/>
    </source>
</evidence>
<dbReference type="SUPFAM" id="SSF81442">
    <property type="entry name" value="Cytochrome c oxidase subunit I-like"/>
    <property type="match status" value="2"/>
</dbReference>
<gene>
    <name evidence="3" type="ORF">ATH50_3392</name>
    <name evidence="2" type="ORF">DU502_11705</name>
</gene>
<evidence type="ECO:0000313" key="3">
    <source>
        <dbReference type="EMBL" id="RMB11690.1"/>
    </source>
</evidence>
<dbReference type="Proteomes" id="UP000282007">
    <property type="component" value="Chromosome"/>
</dbReference>
<feature type="transmembrane region" description="Helical" evidence="1">
    <location>
        <begin position="371"/>
        <end position="389"/>
    </location>
</feature>
<reference evidence="2 5" key="2">
    <citation type="submission" date="2018-07" db="EMBL/GenBank/DDBJ databases">
        <title>Genome sequences of Haloplanus aerogenes JCM 16430T.</title>
        <authorList>
            <person name="Kim Y.B."/>
            <person name="Roh S.W."/>
        </authorList>
    </citation>
    <scope>NUCLEOTIDE SEQUENCE [LARGE SCALE GENOMIC DNA]</scope>
    <source>
        <strain evidence="2 5">JCM 16430</strain>
    </source>
</reference>
<dbReference type="KEGG" id="haer:DU502_11705"/>
<feature type="transmembrane region" description="Helical" evidence="1">
    <location>
        <begin position="111"/>
        <end position="129"/>
    </location>
</feature>
<dbReference type="GeneID" id="38471961"/>
<keyword evidence="1" id="KW-0812">Transmembrane</keyword>
<feature type="transmembrane region" description="Helical" evidence="1">
    <location>
        <begin position="395"/>
        <end position="419"/>
    </location>
</feature>
<feature type="transmembrane region" description="Helical" evidence="1">
    <location>
        <begin position="54"/>
        <end position="74"/>
    </location>
</feature>
<dbReference type="AlphaFoldDB" id="A0A3M0CTD7"/>
<dbReference type="Proteomes" id="UP000277326">
    <property type="component" value="Unassembled WGS sequence"/>
</dbReference>
<protein>
    <recommendedName>
        <fullName evidence="6">Cbb3-type cytochrome c oxidase subunit I</fullName>
    </recommendedName>
</protein>
<dbReference type="Gene3D" id="1.20.210.10">
    <property type="entry name" value="Cytochrome c oxidase-like, subunit I domain"/>
    <property type="match status" value="1"/>
</dbReference>
<reference evidence="3 4" key="1">
    <citation type="journal article" date="2015" name="Stand. Genomic Sci.">
        <title>Genomic Encyclopedia of Bacterial and Archaeal Type Strains, Phase III: the genomes of soil and plant-associated and newly described type strains.</title>
        <authorList>
            <person name="Whitman W.B."/>
            <person name="Woyke T."/>
            <person name="Klenk H.P."/>
            <person name="Zhou Y."/>
            <person name="Lilburn T.G."/>
            <person name="Beck B.J."/>
            <person name="De Vos P."/>
            <person name="Vandamme P."/>
            <person name="Eisen J.A."/>
            <person name="Garrity G."/>
            <person name="Hugenholtz P."/>
            <person name="Kyrpides N.C."/>
        </authorList>
    </citation>
    <scope>NUCLEOTIDE SEQUENCE [LARGE SCALE GENOMIC DNA]</scope>
    <source>
        <strain evidence="3 4">CGMCC 1.10124</strain>
    </source>
</reference>
<dbReference type="OrthoDB" id="145655at2157"/>
<proteinExistence type="predicted"/>
<accession>A0A3M0CTD7</accession>
<evidence type="ECO:0008006" key="6">
    <source>
        <dbReference type="Google" id="ProtNLM"/>
    </source>
</evidence>
<dbReference type="InterPro" id="IPR036927">
    <property type="entry name" value="Cyt_c_oxase-like_su1_sf"/>
</dbReference>
<reference evidence="3" key="3">
    <citation type="submission" date="2018-10" db="EMBL/GenBank/DDBJ databases">
        <authorList>
            <person name="Whitman W."/>
            <person name="Huntemann M."/>
            <person name="Clum A."/>
            <person name="Pillay M."/>
            <person name="Palaniappan K."/>
            <person name="Varghese N."/>
            <person name="Mikhailova N."/>
            <person name="Stamatis D."/>
            <person name="Reddy T."/>
            <person name="Daum C."/>
            <person name="Shapiro N."/>
            <person name="Ivanova N."/>
            <person name="Kyrpides N."/>
            <person name="Woyke T."/>
        </authorList>
    </citation>
    <scope>NUCLEOTIDE SEQUENCE</scope>
    <source>
        <strain evidence="3">CGMCC 1.10124</strain>
    </source>
</reference>
<name>A0A3M0CTD7_9EURY</name>
<feature type="transmembrane region" description="Helical" evidence="1">
    <location>
        <begin position="149"/>
        <end position="171"/>
    </location>
</feature>
<keyword evidence="5" id="KW-1185">Reference proteome</keyword>
<dbReference type="EMBL" id="CP034145">
    <property type="protein sequence ID" value="AZH25989.1"/>
    <property type="molecule type" value="Genomic_DNA"/>
</dbReference>
<evidence type="ECO:0000313" key="5">
    <source>
        <dbReference type="Proteomes" id="UP000282007"/>
    </source>
</evidence>
<sequence length="456" mass="48964">MAAIPGNIETDQQPPMTLPLRHFVVGLGFLLGGTLVGIGVVVDTIPGFGTLAHVHLLLAGWICITIMGAMTQFIPVWSGATLYSRRLASVQLTLVVVGLSGFVAGLVLNSLVWLIPFGGLMLAGFWTFVYNIARTLAPLESYDVTERHFILSLGFFILLTVLGFLLAISLTRPVFANLPVTRTDVVATHATLAIFGAVLTTVYGALYQLGTMFTQTELHGIDEYLRPIEEIGHPVGVGLLALGRFADTAVVARIGAVLVLGAALAFSTILARKLYEMQVNWTPMHTRYAVVVPGLATWTLAALPAWLRDPTAPASLFGAPGAVHLLVLGTVGFVVVGTLYHIIPFIIWVHRYSDRLGFEDVPMIDDLYDDRLAAADAILLVGGTLLIVLSDWFQLSSIILGIGGGVVTLGSVVFTANMLQVIRKHSPHSMGQILLGSIAPRQNPRSADESDVSEQR</sequence>
<feature type="transmembrane region" description="Helical" evidence="1">
    <location>
        <begin position="250"/>
        <end position="275"/>
    </location>
</feature>
<keyword evidence="1" id="KW-1133">Transmembrane helix</keyword>
<organism evidence="3 4">
    <name type="scientific">Haloplanus aerogenes</name>
    <dbReference type="NCBI Taxonomy" id="660522"/>
    <lineage>
        <taxon>Archaea</taxon>
        <taxon>Methanobacteriati</taxon>
        <taxon>Methanobacteriota</taxon>
        <taxon>Stenosarchaea group</taxon>
        <taxon>Halobacteria</taxon>
        <taxon>Halobacteriales</taxon>
        <taxon>Haloferacaceae</taxon>
        <taxon>Haloplanus</taxon>
    </lineage>
</organism>
<feature type="transmembrane region" description="Helical" evidence="1">
    <location>
        <begin position="327"/>
        <end position="350"/>
    </location>
</feature>
<feature type="transmembrane region" description="Helical" evidence="1">
    <location>
        <begin position="287"/>
        <end position="307"/>
    </location>
</feature>
<evidence type="ECO:0000313" key="2">
    <source>
        <dbReference type="EMBL" id="AZH25989.1"/>
    </source>
</evidence>